<reference evidence="1" key="1">
    <citation type="submission" date="2021-04" db="EMBL/GenBank/DDBJ databases">
        <authorList>
            <person name="Rodrigo-Torres L."/>
            <person name="Arahal R. D."/>
            <person name="Lucena T."/>
        </authorList>
    </citation>
    <scope>NUCLEOTIDE SEQUENCE</scope>
    <source>
        <strain evidence="1">CECT 9275</strain>
    </source>
</reference>
<proteinExistence type="predicted"/>
<name>A0A916NBJ4_9BACT</name>
<dbReference type="EMBL" id="CAJRAF010000001">
    <property type="protein sequence ID" value="CAG4994860.1"/>
    <property type="molecule type" value="Genomic_DNA"/>
</dbReference>
<evidence type="ECO:0000313" key="1">
    <source>
        <dbReference type="EMBL" id="CAG4994860.1"/>
    </source>
</evidence>
<sequence length="132" mass="15231">MKKEDLPQDPGALDHFTREVCYVKNEEGKYETALSRGWNVKKEALDSAWDEVNDRIEEARVAVANGEKSPVYYFMELRLMDMTVLSGYTGFFPFFIKRHMKPSVFSGLSDSKLAKYARAFDITLEELKNFKG</sequence>
<organism evidence="1 2">
    <name type="scientific">Dyadobacter helix</name>
    <dbReference type="NCBI Taxonomy" id="2822344"/>
    <lineage>
        <taxon>Bacteria</taxon>
        <taxon>Pseudomonadati</taxon>
        <taxon>Bacteroidota</taxon>
        <taxon>Cytophagia</taxon>
        <taxon>Cytophagales</taxon>
        <taxon>Spirosomataceae</taxon>
        <taxon>Dyadobacter</taxon>
    </lineage>
</organism>
<protein>
    <submittedName>
        <fullName evidence="1">Uncharacterized protein</fullName>
    </submittedName>
</protein>
<dbReference type="RefSeq" id="WP_215238126.1">
    <property type="nucleotide sequence ID" value="NZ_CAJRAF010000001.1"/>
</dbReference>
<gene>
    <name evidence="1" type="ORF">DYBT9275_01483</name>
</gene>
<dbReference type="Proteomes" id="UP000680038">
    <property type="component" value="Unassembled WGS sequence"/>
</dbReference>
<keyword evidence="2" id="KW-1185">Reference proteome</keyword>
<dbReference type="AlphaFoldDB" id="A0A916NBJ4"/>
<evidence type="ECO:0000313" key="2">
    <source>
        <dbReference type="Proteomes" id="UP000680038"/>
    </source>
</evidence>
<comment type="caution">
    <text evidence="1">The sequence shown here is derived from an EMBL/GenBank/DDBJ whole genome shotgun (WGS) entry which is preliminary data.</text>
</comment>
<accession>A0A916NBJ4</accession>